<reference evidence="3" key="2">
    <citation type="submission" date="2025-08" db="UniProtKB">
        <authorList>
            <consortium name="RefSeq"/>
        </authorList>
    </citation>
    <scope>IDENTIFICATION</scope>
</reference>
<accession>A0A1S4A4N2</accession>
<dbReference type="PaxDb" id="4097-A0A1S4A4N2"/>
<dbReference type="RefSeq" id="XP_016471598.1">
    <property type="nucleotide sequence ID" value="XM_016616112.1"/>
</dbReference>
<evidence type="ECO:0000313" key="3">
    <source>
        <dbReference type="RefSeq" id="XP_016471598.1"/>
    </source>
</evidence>
<dbReference type="Pfam" id="PF25597">
    <property type="entry name" value="SH3_retrovirus"/>
    <property type="match status" value="1"/>
</dbReference>
<evidence type="ECO:0000259" key="1">
    <source>
        <dbReference type="Pfam" id="PF25597"/>
    </source>
</evidence>
<dbReference type="OrthoDB" id="1751374at2759"/>
<protein>
    <recommendedName>
        <fullName evidence="1">Retroviral polymerase SH3-like domain-containing protein</fullName>
    </recommendedName>
</protein>
<dbReference type="GeneID" id="107793706"/>
<reference evidence="2" key="1">
    <citation type="journal article" date="2014" name="Nat. Commun.">
        <title>The tobacco genome sequence and its comparison with those of tomato and potato.</title>
        <authorList>
            <person name="Sierro N."/>
            <person name="Battey J.N."/>
            <person name="Ouadi S."/>
            <person name="Bakaher N."/>
            <person name="Bovet L."/>
            <person name="Willig A."/>
            <person name="Goepfert S."/>
            <person name="Peitsch M.C."/>
            <person name="Ivanov N.V."/>
        </authorList>
    </citation>
    <scope>NUCLEOTIDE SEQUENCE [LARGE SCALE GENOMIC DNA]</scope>
</reference>
<dbReference type="InterPro" id="IPR057670">
    <property type="entry name" value="SH3_retrovirus"/>
</dbReference>
<organism evidence="2 3">
    <name type="scientific">Nicotiana tabacum</name>
    <name type="common">Common tobacco</name>
    <dbReference type="NCBI Taxonomy" id="4097"/>
    <lineage>
        <taxon>Eukaryota</taxon>
        <taxon>Viridiplantae</taxon>
        <taxon>Streptophyta</taxon>
        <taxon>Embryophyta</taxon>
        <taxon>Tracheophyta</taxon>
        <taxon>Spermatophyta</taxon>
        <taxon>Magnoliopsida</taxon>
        <taxon>eudicotyledons</taxon>
        <taxon>Gunneridae</taxon>
        <taxon>Pentapetalae</taxon>
        <taxon>asterids</taxon>
        <taxon>lamiids</taxon>
        <taxon>Solanales</taxon>
        <taxon>Solanaceae</taxon>
        <taxon>Nicotianoideae</taxon>
        <taxon>Nicotianeae</taxon>
        <taxon>Nicotiana</taxon>
    </lineage>
</organism>
<sequence>MHRDKFQPKASPCVFIGYPYAKKGYKLFNLNTKSVLYSRDVIFHESVFPYQLIHSTSSSSSTPTSSFPMYSFDTHSDLHSSNPPGPSSPTVSIPSNSPTPDPFLPPEHDHVQPTFPTHELEPQPHPFPMIIKSSRTHHIPSHLKYYVVQLPPSLSSSTSSSFSATQHVLVEPHSYTQAAASPAWQEAMAKEFEALEAKKTWQIVELPFDKKP</sequence>
<name>A0A1S4A4N2_TOBAC</name>
<keyword evidence="2" id="KW-1185">Reference proteome</keyword>
<dbReference type="AlphaFoldDB" id="A0A1S4A4N2"/>
<dbReference type="KEGG" id="nta:107793706"/>
<dbReference type="Proteomes" id="UP000790787">
    <property type="component" value="Chromosome 18"/>
</dbReference>
<dbReference type="OMA" id="THELEPQ"/>
<proteinExistence type="predicted"/>
<evidence type="ECO:0000313" key="2">
    <source>
        <dbReference type="Proteomes" id="UP000790787"/>
    </source>
</evidence>
<gene>
    <name evidence="3" type="primary">LOC107793706</name>
</gene>